<dbReference type="Proteomes" id="UP001221413">
    <property type="component" value="Unassembled WGS sequence"/>
</dbReference>
<accession>A0AAD6IRS1</accession>
<evidence type="ECO:0000313" key="2">
    <source>
        <dbReference type="EMBL" id="KAJ6257369.1"/>
    </source>
</evidence>
<name>A0AAD6IRS1_DREDA</name>
<gene>
    <name evidence="2" type="ORF">Dda_8258</name>
</gene>
<feature type="region of interest" description="Disordered" evidence="1">
    <location>
        <begin position="92"/>
        <end position="112"/>
    </location>
</feature>
<evidence type="ECO:0000256" key="1">
    <source>
        <dbReference type="SAM" id="MobiDB-lite"/>
    </source>
</evidence>
<protein>
    <submittedName>
        <fullName evidence="2">Uncharacterized protein</fullName>
    </submittedName>
</protein>
<dbReference type="EMBL" id="JAQGDS010000011">
    <property type="protein sequence ID" value="KAJ6257369.1"/>
    <property type="molecule type" value="Genomic_DNA"/>
</dbReference>
<proteinExistence type="predicted"/>
<keyword evidence="3" id="KW-1185">Reference proteome</keyword>
<organism evidence="2 3">
    <name type="scientific">Drechslerella dactyloides</name>
    <name type="common">Nematode-trapping fungus</name>
    <name type="synonym">Arthrobotrys dactyloides</name>
    <dbReference type="NCBI Taxonomy" id="74499"/>
    <lineage>
        <taxon>Eukaryota</taxon>
        <taxon>Fungi</taxon>
        <taxon>Dikarya</taxon>
        <taxon>Ascomycota</taxon>
        <taxon>Pezizomycotina</taxon>
        <taxon>Orbiliomycetes</taxon>
        <taxon>Orbiliales</taxon>
        <taxon>Orbiliaceae</taxon>
        <taxon>Drechslerella</taxon>
    </lineage>
</organism>
<evidence type="ECO:0000313" key="3">
    <source>
        <dbReference type="Proteomes" id="UP001221413"/>
    </source>
</evidence>
<sequence length="244" mass="27029">MATANTPLATLYYRPTNGTTSLETLFSNIQAREHDRQPRDFGSLQNCKPDSNDRTEHLLHRYLELWADLHDAYCNLASACIRITNLLGGKPHAPTPVRMSASSEESGLRPGPSVVTPSLYARAAKDCLAKIDEIRDIYESTSANADNRMDPEALLDLVIDEASDRCCELEEKYQVAIAKPSVSVELPVEAAHLRYLLEELMRAGSAGSECHSRLMAEFPRCISLAEQCMEKAEGRGRDETCVIS</sequence>
<comment type="caution">
    <text evidence="2">The sequence shown here is derived from an EMBL/GenBank/DDBJ whole genome shotgun (WGS) entry which is preliminary data.</text>
</comment>
<reference evidence="2" key="1">
    <citation type="submission" date="2023-01" db="EMBL/GenBank/DDBJ databases">
        <title>The chitinases involved in constricting ring structure development in the nematode-trapping fungus Drechslerella dactyloides.</title>
        <authorList>
            <person name="Wang R."/>
            <person name="Zhang L."/>
            <person name="Tang P."/>
            <person name="Li S."/>
            <person name="Liang L."/>
        </authorList>
    </citation>
    <scope>NUCLEOTIDE SEQUENCE</scope>
    <source>
        <strain evidence="2">YMF1.00031</strain>
    </source>
</reference>
<dbReference type="AlphaFoldDB" id="A0AAD6IRS1"/>